<accession>A0A1I7LJ51</accession>
<reference evidence="2" key="1">
    <citation type="submission" date="2016-10" db="EMBL/GenBank/DDBJ databases">
        <authorList>
            <person name="Varghese N."/>
        </authorList>
    </citation>
    <scope>NUCLEOTIDE SEQUENCE [LARGE SCALE GENOMIC DNA]</scope>
    <source>
        <strain evidence="2">DSM 17980</strain>
    </source>
</reference>
<dbReference type="AlphaFoldDB" id="A0A1I7LJ51"/>
<gene>
    <name evidence="1" type="ORF">SAMN05421543_1642</name>
</gene>
<organism evidence="1 2">
    <name type="scientific">Alicyclobacillus macrosporangiidus</name>
    <dbReference type="NCBI Taxonomy" id="392015"/>
    <lineage>
        <taxon>Bacteria</taxon>
        <taxon>Bacillati</taxon>
        <taxon>Bacillota</taxon>
        <taxon>Bacilli</taxon>
        <taxon>Bacillales</taxon>
        <taxon>Alicyclobacillaceae</taxon>
        <taxon>Alicyclobacillus</taxon>
    </lineage>
</organism>
<keyword evidence="2" id="KW-1185">Reference proteome</keyword>
<name>A0A1I7LJ51_9BACL</name>
<dbReference type="RefSeq" id="WP_074956875.1">
    <property type="nucleotide sequence ID" value="NZ_FPBV01000064.1"/>
</dbReference>
<sequence>MDDSELRRALTVHNPWGKFWPGELVLMKRASFCSAQNVRVVLLYEHPDERMPCTVCDDPNCFEWANVLSVDGRYFYHIPDCQLEKIAYGQHIDEVHAQLAEASHETGD</sequence>
<dbReference type="EMBL" id="FPBV01000064">
    <property type="protein sequence ID" value="SFV09678.1"/>
    <property type="molecule type" value="Genomic_DNA"/>
</dbReference>
<protein>
    <submittedName>
        <fullName evidence="1">Uncharacterized protein</fullName>
    </submittedName>
</protein>
<evidence type="ECO:0000313" key="1">
    <source>
        <dbReference type="EMBL" id="SFV09678.1"/>
    </source>
</evidence>
<proteinExistence type="predicted"/>
<dbReference type="STRING" id="392015.SAMN05421543_1642"/>
<dbReference type="Proteomes" id="UP000183508">
    <property type="component" value="Unassembled WGS sequence"/>
</dbReference>
<evidence type="ECO:0000313" key="2">
    <source>
        <dbReference type="Proteomes" id="UP000183508"/>
    </source>
</evidence>